<sequence>MDTRFARSDKNRKKEFEMRRSQSPNECSPKVRILKSSNNASVRVSSPQPIDASNISVLSPTSAVSNASVTTVVHSSQQQQTSQPSNDELIEEMIENTPKVMKLLDVENWSFLEHPVVDYLFGENVSSSFGGFKVISAVGTQSVGKSSVLNQIAGSNVFKVHTDNGESDLLLKHCTHGIDLHITRERLFLLDSQPLLSASILDDYIKSGITPCTLNSDSSEPETYVYITSLQLVSCLLAICDYMIVVSDWALDFHLIKLIATAMMMVGSAAHKAEIVWYSPKGYEGSQKKVVHILESLLGTDSLSVVGASDDINDLLSTVLKVPSRRNSNSNNASRVNTCEKSWLVSAQRFWENSIRKSTLYSDYIRFMP</sequence>
<dbReference type="AlphaFoldDB" id="A0A443QUY9"/>
<dbReference type="OrthoDB" id="79514at2759"/>
<comment type="similarity">
    <text evidence="1">Belongs to the SMG9 family.</text>
</comment>
<evidence type="ECO:0000256" key="1">
    <source>
        <dbReference type="ARBA" id="ARBA00007712"/>
    </source>
</evidence>
<gene>
    <name evidence="4" type="ORF">B4U79_14189</name>
</gene>
<dbReference type="SUPFAM" id="SSF52540">
    <property type="entry name" value="P-loop containing nucleoside triphosphate hydrolases"/>
    <property type="match status" value="1"/>
</dbReference>
<reference evidence="4 5" key="1">
    <citation type="journal article" date="2018" name="Gigascience">
        <title>Genomes of trombidid mites reveal novel predicted allergens and laterally-transferred genes associated with secondary metabolism.</title>
        <authorList>
            <person name="Dong X."/>
            <person name="Chaisiri K."/>
            <person name="Xia D."/>
            <person name="Armstrong S.D."/>
            <person name="Fang Y."/>
            <person name="Donnelly M.J."/>
            <person name="Kadowaki T."/>
            <person name="McGarry J.W."/>
            <person name="Darby A.C."/>
            <person name="Makepeace B.L."/>
        </authorList>
    </citation>
    <scope>NUCLEOTIDE SEQUENCE [LARGE SCALE GENOMIC DNA]</scope>
    <source>
        <strain evidence="4">UoL-WK</strain>
    </source>
</reference>
<organism evidence="4 5">
    <name type="scientific">Dinothrombium tinctorium</name>
    <dbReference type="NCBI Taxonomy" id="1965070"/>
    <lineage>
        <taxon>Eukaryota</taxon>
        <taxon>Metazoa</taxon>
        <taxon>Ecdysozoa</taxon>
        <taxon>Arthropoda</taxon>
        <taxon>Chelicerata</taxon>
        <taxon>Arachnida</taxon>
        <taxon>Acari</taxon>
        <taxon>Acariformes</taxon>
        <taxon>Trombidiformes</taxon>
        <taxon>Prostigmata</taxon>
        <taxon>Anystina</taxon>
        <taxon>Parasitengona</taxon>
        <taxon>Trombidioidea</taxon>
        <taxon>Trombidiidae</taxon>
        <taxon>Dinothrombium</taxon>
    </lineage>
</organism>
<evidence type="ECO:0000313" key="4">
    <source>
        <dbReference type="EMBL" id="RWS06811.1"/>
    </source>
</evidence>
<dbReference type="PANTHER" id="PTHR14270:SF0">
    <property type="entry name" value="NONSENSE-MEDIATED MRNA DECAY FACTOR SMG9"/>
    <property type="match status" value="1"/>
</dbReference>
<dbReference type="InterPro" id="IPR027417">
    <property type="entry name" value="P-loop_NTPase"/>
</dbReference>
<dbReference type="STRING" id="1965070.A0A443QUY9"/>
<evidence type="ECO:0000256" key="3">
    <source>
        <dbReference type="SAM" id="MobiDB-lite"/>
    </source>
</evidence>
<comment type="caution">
    <text evidence="4">The sequence shown here is derived from an EMBL/GenBank/DDBJ whole genome shotgun (WGS) entry which is preliminary data.</text>
</comment>
<proteinExistence type="inferred from homology"/>
<dbReference type="EMBL" id="NCKU01003861">
    <property type="protein sequence ID" value="RWS06811.1"/>
    <property type="molecule type" value="Genomic_DNA"/>
</dbReference>
<evidence type="ECO:0000256" key="2">
    <source>
        <dbReference type="ARBA" id="ARBA00023161"/>
    </source>
</evidence>
<keyword evidence="5" id="KW-1185">Reference proteome</keyword>
<keyword evidence="2" id="KW-0866">Nonsense-mediated mRNA decay</keyword>
<accession>A0A443QUY9</accession>
<dbReference type="InterPro" id="IPR039177">
    <property type="entry name" value="SMG9"/>
</dbReference>
<name>A0A443QUY9_9ACAR</name>
<dbReference type="GO" id="GO:0000184">
    <property type="term" value="P:nuclear-transcribed mRNA catabolic process, nonsense-mediated decay"/>
    <property type="evidence" value="ECO:0007669"/>
    <property type="project" value="UniProtKB-KW"/>
</dbReference>
<dbReference type="Proteomes" id="UP000285301">
    <property type="component" value="Unassembled WGS sequence"/>
</dbReference>
<evidence type="ECO:0000313" key="5">
    <source>
        <dbReference type="Proteomes" id="UP000285301"/>
    </source>
</evidence>
<dbReference type="PANTHER" id="PTHR14270">
    <property type="entry name" value="NONSENSE-MEDIATED MRNA DECAY FACTOR SMG9"/>
    <property type="match status" value="1"/>
</dbReference>
<dbReference type="Gene3D" id="3.40.50.300">
    <property type="entry name" value="P-loop containing nucleotide triphosphate hydrolases"/>
    <property type="match status" value="1"/>
</dbReference>
<feature type="compositionally biased region" description="Basic and acidic residues" evidence="3">
    <location>
        <begin position="1"/>
        <end position="20"/>
    </location>
</feature>
<feature type="region of interest" description="Disordered" evidence="3">
    <location>
        <begin position="1"/>
        <end position="29"/>
    </location>
</feature>
<protein>
    <submittedName>
        <fullName evidence="4">SMG9-like protein</fullName>
    </submittedName>
</protein>